<comment type="caution">
    <text evidence="2">The sequence shown here is derived from an EMBL/GenBank/DDBJ whole genome shotgun (WGS) entry which is preliminary data.</text>
</comment>
<evidence type="ECO:0000256" key="1">
    <source>
        <dbReference type="SAM" id="Phobius"/>
    </source>
</evidence>
<keyword evidence="1" id="KW-1133">Transmembrane helix</keyword>
<proteinExistence type="predicted"/>
<name>A0A414RYI2_9FIRM</name>
<sequence>MYIFFHFIRLSLLKLYIFFIGKSTFYYAIIFSLILFYIFIHCFYCISIKKRLYLIKKSNKKGDIYMDLTVKSRLLCKMLYNVFTISTYQN</sequence>
<keyword evidence="1" id="KW-0812">Transmembrane</keyword>
<dbReference type="Proteomes" id="UP000284112">
    <property type="component" value="Unassembled WGS sequence"/>
</dbReference>
<evidence type="ECO:0000313" key="3">
    <source>
        <dbReference type="Proteomes" id="UP000284112"/>
    </source>
</evidence>
<dbReference type="AlphaFoldDB" id="A0A414RYI2"/>
<keyword evidence="1" id="KW-0472">Membrane</keyword>
<dbReference type="EMBL" id="QRHW01000041">
    <property type="protein sequence ID" value="RHG03794.1"/>
    <property type="molecule type" value="Genomic_DNA"/>
</dbReference>
<feature type="transmembrane region" description="Helical" evidence="1">
    <location>
        <begin position="25"/>
        <end position="46"/>
    </location>
</feature>
<protein>
    <submittedName>
        <fullName evidence="2">Uncharacterized protein</fullName>
    </submittedName>
</protein>
<evidence type="ECO:0000313" key="2">
    <source>
        <dbReference type="EMBL" id="RHG03794.1"/>
    </source>
</evidence>
<accession>A0A414RYI2</accession>
<reference evidence="2 3" key="1">
    <citation type="submission" date="2018-08" db="EMBL/GenBank/DDBJ databases">
        <title>A genome reference for cultivated species of the human gut microbiota.</title>
        <authorList>
            <person name="Zou Y."/>
            <person name="Xue W."/>
            <person name="Luo G."/>
        </authorList>
    </citation>
    <scope>NUCLEOTIDE SEQUENCE [LARGE SCALE GENOMIC DNA]</scope>
    <source>
        <strain evidence="2 3">AM23-13</strain>
    </source>
</reference>
<gene>
    <name evidence="2" type="ORF">DW641_14690</name>
</gene>
<organism evidence="2 3">
    <name type="scientific">Dorea longicatena</name>
    <dbReference type="NCBI Taxonomy" id="88431"/>
    <lineage>
        <taxon>Bacteria</taxon>
        <taxon>Bacillati</taxon>
        <taxon>Bacillota</taxon>
        <taxon>Clostridia</taxon>
        <taxon>Lachnospirales</taxon>
        <taxon>Lachnospiraceae</taxon>
        <taxon>Dorea</taxon>
    </lineage>
</organism>